<dbReference type="Pfam" id="PF03357">
    <property type="entry name" value="Snf7"/>
    <property type="match status" value="1"/>
</dbReference>
<reference evidence="1" key="1">
    <citation type="submission" date="2022-10" db="EMBL/GenBank/DDBJ databases">
        <title>Novel sulphate-reducing endosymbionts in the free-living metamonad Anaeramoeba.</title>
        <authorList>
            <person name="Jerlstrom-Hultqvist J."/>
            <person name="Cepicka I."/>
            <person name="Gallot-Lavallee L."/>
            <person name="Salas-Leiva D."/>
            <person name="Curtis B.A."/>
            <person name="Zahonova K."/>
            <person name="Pipaliya S."/>
            <person name="Dacks J."/>
            <person name="Roger A.J."/>
        </authorList>
    </citation>
    <scope>NUCLEOTIDE SEQUENCE</scope>
    <source>
        <strain evidence="1">BMAN</strain>
    </source>
</reference>
<accession>A0A9Q0R8G6</accession>
<dbReference type="Proteomes" id="UP001149090">
    <property type="component" value="Unassembled WGS sequence"/>
</dbReference>
<dbReference type="AlphaFoldDB" id="A0A9Q0R8G6"/>
<name>A0A9Q0R8G6_ANAIG</name>
<gene>
    <name evidence="1" type="ORF">M0811_10761</name>
</gene>
<dbReference type="EMBL" id="JAPDFW010000093">
    <property type="protein sequence ID" value="KAJ5070691.1"/>
    <property type="molecule type" value="Genomic_DNA"/>
</dbReference>
<keyword evidence="2" id="KW-1185">Reference proteome</keyword>
<organism evidence="1 2">
    <name type="scientific">Anaeramoeba ignava</name>
    <name type="common">Anaerobic marine amoeba</name>
    <dbReference type="NCBI Taxonomy" id="1746090"/>
    <lineage>
        <taxon>Eukaryota</taxon>
        <taxon>Metamonada</taxon>
        <taxon>Anaeramoebidae</taxon>
        <taxon>Anaeramoeba</taxon>
    </lineage>
</organism>
<proteinExistence type="predicted"/>
<dbReference type="InterPro" id="IPR005024">
    <property type="entry name" value="Snf7_fam"/>
</dbReference>
<dbReference type="OMA" id="QQITMVM"/>
<sequence>MENYLFQLKFTAKTLVRQSKRCEKEEKKQKLLLKKAVEKGNVEGARIYGQNSIRQKKQAMNYLALASRLDGVCAKIQTAVQMGKLSQSMGGVVKAMGESSKNMDLAKMTLVMDQFEKQFEDIDVLSTGMEQSMDSSTSTMIPTDEVDTLIQKVADEHGINVGAQLGFVPDEKMNVDIKNNTKTKTTVSHKV</sequence>
<dbReference type="Gene3D" id="6.10.140.1230">
    <property type="match status" value="1"/>
</dbReference>
<dbReference type="GO" id="GO:0007034">
    <property type="term" value="P:vacuolar transport"/>
    <property type="evidence" value="ECO:0007669"/>
    <property type="project" value="InterPro"/>
</dbReference>
<evidence type="ECO:0000313" key="1">
    <source>
        <dbReference type="EMBL" id="KAJ5070691.1"/>
    </source>
</evidence>
<protein>
    <submittedName>
        <fullName evidence="1">Charged multivesicular body protein 1b</fullName>
    </submittedName>
</protein>
<comment type="caution">
    <text evidence="1">The sequence shown here is derived from an EMBL/GenBank/DDBJ whole genome shotgun (WGS) entry which is preliminary data.</text>
</comment>
<dbReference type="OrthoDB" id="10266568at2759"/>
<dbReference type="PANTHER" id="PTHR10476">
    <property type="entry name" value="CHARGED MULTIVESICULAR BODY PROTEIN"/>
    <property type="match status" value="1"/>
</dbReference>
<evidence type="ECO:0000313" key="2">
    <source>
        <dbReference type="Proteomes" id="UP001149090"/>
    </source>
</evidence>